<dbReference type="InterPro" id="IPR054064">
    <property type="entry name" value="Dit-like_CBM2"/>
</dbReference>
<organism evidence="3 4">
    <name type="scientific">Enterococcus phage vB_EfaS_IME196</name>
    <dbReference type="NCBI Taxonomy" id="1747289"/>
    <lineage>
        <taxon>Viruses</taxon>
        <taxon>Duplodnaviria</taxon>
        <taxon>Heunggongvirae</taxon>
        <taxon>Uroviricota</taxon>
        <taxon>Caudoviricetes</taxon>
        <taxon>Efquatrovirus</taxon>
        <taxon>Efquatrovirus IME196</taxon>
    </lineage>
</organism>
<reference evidence="3 4" key="1">
    <citation type="submission" date="2015-10" db="EMBL/GenBank/DDBJ databases">
        <authorList>
            <person name="Gilbert D.G."/>
        </authorList>
    </citation>
    <scope>NUCLEOTIDE SEQUENCE [LARGE SCALE GENOMIC DNA]</scope>
</reference>
<evidence type="ECO:0000259" key="1">
    <source>
        <dbReference type="Pfam" id="PF05709"/>
    </source>
</evidence>
<dbReference type="EMBL" id="KT932701">
    <property type="protein sequence ID" value="ALO80884.1"/>
    <property type="molecule type" value="Genomic_DNA"/>
</dbReference>
<feature type="domain" description="Siphovirus-type tail component RIFT-related" evidence="1">
    <location>
        <begin position="36"/>
        <end position="129"/>
    </location>
</feature>
<keyword evidence="4" id="KW-1185">Reference proteome</keyword>
<protein>
    <recommendedName>
        <fullName evidence="5">Tail fibers protein</fullName>
    </recommendedName>
</protein>
<feature type="domain" description="Distal tail component second carbohydrate binding" evidence="2">
    <location>
        <begin position="403"/>
        <end position="616"/>
    </location>
</feature>
<dbReference type="GeneID" id="26642988"/>
<dbReference type="SMR" id="A0A0S2MYD7"/>
<name>A0A0S2MYD7_9CAUD</name>
<dbReference type="InterPro" id="IPR008841">
    <property type="entry name" value="Siphovirus-type_tail_N"/>
</dbReference>
<dbReference type="NCBIfam" id="TIGR01633">
    <property type="entry name" value="phi3626_gp14_N"/>
    <property type="match status" value="1"/>
</dbReference>
<sequence length="693" mass="79575">MAQNYDFLRSFTFDGKETSHLFQIAKVNVPFLSKDNDFYTVGNTDGKHFRNTRLGEYAISIDGFIISDNSGMTVSETKDELVKIINSDEPKRLILDQMPDRYFNAIFTGTEEYDATDTKYTPFTLTFDVPDALAHQVEASNFNNVTTKNSNMVLDSNFERKDQYYKPWAQLAIEKVGESNVLSCDFTAGIPAYYTDNSTPHQSWFFYDAYNRRMNLALEVGNKVTFRANVRINVLDNEIIPDKTAELILIEWADNPIRKTYTHVITIPNEVKDWTLYEETITIKSAETTGLSMNFGLYGDHVSGDISEPMFSIGVDKPLTYQKSLIELVKELKVVNNGTYKVYPRFSFKMNGDNGMVGLLNKNGDILQFGNPEEVDYTEQTRTETVQWLDFWGPNLPDNMVQNSGFISIYPNYLNNPDTPNLVDGTLNMTKDVDSVVPDFTGEKTDVWHGPTAVVPITAPSTNDRTSAFVANIRFIFTNYKDNPPMAHLEFMIGDTAGNPVINTLFRDSLYSTNHTIMECWYMGEKVHEYTLDKKKFGNTKLEINIERTETYIKWRLASIKGINKYDNVVVGDNYIFTYNVSDKSNLDKFGFWFKQYSNFRANQVMVTDAKLRWLNVKHIKDVRNYYKDGDLVELDTYSRNVYINGAINNELNVVGNQWEAFRLDVGENEILSFYSSWALQPEVNCILEQTYL</sequence>
<dbReference type="InterPro" id="IPR006520">
    <property type="entry name" value="Dit_BPSPP_N"/>
</dbReference>
<proteinExistence type="predicted"/>
<dbReference type="Proteomes" id="UP000202117">
    <property type="component" value="Segment"/>
</dbReference>
<dbReference type="Pfam" id="PF21869">
    <property type="entry name" value="Dit-like_CBM2"/>
    <property type="match status" value="1"/>
</dbReference>
<evidence type="ECO:0008006" key="5">
    <source>
        <dbReference type="Google" id="ProtNLM"/>
    </source>
</evidence>
<evidence type="ECO:0000259" key="2">
    <source>
        <dbReference type="Pfam" id="PF21869"/>
    </source>
</evidence>
<dbReference type="Pfam" id="PF05709">
    <property type="entry name" value="Sipho_tail"/>
    <property type="match status" value="1"/>
</dbReference>
<dbReference type="OrthoDB" id="424at10239"/>
<dbReference type="RefSeq" id="YP_009216603.1">
    <property type="nucleotide sequence ID" value="NC_028990.1"/>
</dbReference>
<evidence type="ECO:0000313" key="4">
    <source>
        <dbReference type="Proteomes" id="UP000202117"/>
    </source>
</evidence>
<dbReference type="KEGG" id="vg:26642988"/>
<dbReference type="Gene3D" id="2.40.30.200">
    <property type="match status" value="1"/>
</dbReference>
<evidence type="ECO:0000313" key="3">
    <source>
        <dbReference type="EMBL" id="ALO80884.1"/>
    </source>
</evidence>
<accession>A0A0S2MYD7</accession>